<evidence type="ECO:0000256" key="9">
    <source>
        <dbReference type="PROSITE-ProRule" id="PRU00282"/>
    </source>
</evidence>
<feature type="transmembrane region" description="Helical" evidence="11">
    <location>
        <begin position="198"/>
        <end position="218"/>
    </location>
</feature>
<evidence type="ECO:0008006" key="14">
    <source>
        <dbReference type="Google" id="ProtNLM"/>
    </source>
</evidence>
<name>A0A2T9YUV4_9FUNG</name>
<comment type="similarity">
    <text evidence="2 10">Belongs to the mitochondrial carrier (TC 2.A.29) family.</text>
</comment>
<evidence type="ECO:0000256" key="6">
    <source>
        <dbReference type="ARBA" id="ARBA00022989"/>
    </source>
</evidence>
<comment type="caution">
    <text evidence="12">The sequence shown here is derived from an EMBL/GenBank/DDBJ whole genome shotgun (WGS) entry which is preliminary data.</text>
</comment>
<dbReference type="InterPro" id="IPR050567">
    <property type="entry name" value="Mitochondrial_Carrier"/>
</dbReference>
<keyword evidence="3 10" id="KW-0813">Transport</keyword>
<dbReference type="STRING" id="133385.A0A2T9YUV4"/>
<evidence type="ECO:0000313" key="12">
    <source>
        <dbReference type="EMBL" id="PVU96099.1"/>
    </source>
</evidence>
<keyword evidence="8 9" id="KW-0472">Membrane</keyword>
<keyword evidence="4 9" id="KW-0812">Transmembrane</keyword>
<dbReference type="EMBL" id="MBFR01000040">
    <property type="protein sequence ID" value="PVU96099.1"/>
    <property type="molecule type" value="Genomic_DNA"/>
</dbReference>
<feature type="repeat" description="Solcar" evidence="9">
    <location>
        <begin position="195"/>
        <end position="280"/>
    </location>
</feature>
<evidence type="ECO:0000256" key="11">
    <source>
        <dbReference type="SAM" id="Phobius"/>
    </source>
</evidence>
<feature type="repeat" description="Solcar" evidence="9">
    <location>
        <begin position="8"/>
        <end position="94"/>
    </location>
</feature>
<keyword evidence="13" id="KW-1185">Reference proteome</keyword>
<evidence type="ECO:0000256" key="1">
    <source>
        <dbReference type="ARBA" id="ARBA00004225"/>
    </source>
</evidence>
<keyword evidence="5" id="KW-0677">Repeat</keyword>
<dbReference type="OrthoDB" id="193856at2759"/>
<evidence type="ECO:0000256" key="8">
    <source>
        <dbReference type="ARBA" id="ARBA00023136"/>
    </source>
</evidence>
<protein>
    <recommendedName>
        <fullName evidence="14">Mitochondrial carrier protein</fullName>
    </recommendedName>
</protein>
<organism evidence="12 13">
    <name type="scientific">Smittium simulii</name>
    <dbReference type="NCBI Taxonomy" id="133385"/>
    <lineage>
        <taxon>Eukaryota</taxon>
        <taxon>Fungi</taxon>
        <taxon>Fungi incertae sedis</taxon>
        <taxon>Zoopagomycota</taxon>
        <taxon>Kickxellomycotina</taxon>
        <taxon>Harpellomycetes</taxon>
        <taxon>Harpellales</taxon>
        <taxon>Legeriomycetaceae</taxon>
        <taxon>Smittium</taxon>
    </lineage>
</organism>
<evidence type="ECO:0000256" key="2">
    <source>
        <dbReference type="ARBA" id="ARBA00006375"/>
    </source>
</evidence>
<feature type="transmembrane region" description="Helical" evidence="11">
    <location>
        <begin position="107"/>
        <end position="128"/>
    </location>
</feature>
<dbReference type="GO" id="GO:0000064">
    <property type="term" value="F:L-ornithine transmembrane transporter activity"/>
    <property type="evidence" value="ECO:0007669"/>
    <property type="project" value="TreeGrafter"/>
</dbReference>
<dbReference type="Pfam" id="PF00153">
    <property type="entry name" value="Mito_carr"/>
    <property type="match status" value="2"/>
</dbReference>
<dbReference type="GO" id="GO:0031966">
    <property type="term" value="C:mitochondrial membrane"/>
    <property type="evidence" value="ECO:0007669"/>
    <property type="project" value="UniProtKB-SubCell"/>
</dbReference>
<evidence type="ECO:0000256" key="3">
    <source>
        <dbReference type="ARBA" id="ARBA00022448"/>
    </source>
</evidence>
<dbReference type="PROSITE" id="PS50920">
    <property type="entry name" value="SOLCAR"/>
    <property type="match status" value="2"/>
</dbReference>
<dbReference type="AlphaFoldDB" id="A0A2T9YUV4"/>
<accession>A0A2T9YUV4</accession>
<evidence type="ECO:0000256" key="10">
    <source>
        <dbReference type="RuleBase" id="RU000488"/>
    </source>
</evidence>
<dbReference type="Proteomes" id="UP000245383">
    <property type="component" value="Unassembled WGS sequence"/>
</dbReference>
<dbReference type="Gene3D" id="1.50.40.10">
    <property type="entry name" value="Mitochondrial carrier domain"/>
    <property type="match status" value="2"/>
</dbReference>
<dbReference type="InterPro" id="IPR023395">
    <property type="entry name" value="MCP_dom_sf"/>
</dbReference>
<sequence length="287" mass="31951">MSEKAAAKDRIAGFAAGVASGATKLIVGHPFDTVKIRMQVEGGLGRFSSSWDCLLSTIKRERFRGLYKGATPPLIGWSIMDAIQLGTLSNVRLLLQRGDKNKKLKTIDHALAGVAAGWTVALVATPVQSNGIKGLWYGLPATMIQRSFFFFLWGSYDLYSNWLRTFNTKSTFPYLEKAKIDANMVPIIPENRKVSEKLVSFIAGGLSATTFWTLVFPFDVVKNRYMTDNGTKYPSIRYTISYIYKTEGIGGFFKGFVPSFIRSFPTNACAVFVWDTTMRFMTGHGHN</sequence>
<dbReference type="SUPFAM" id="SSF103506">
    <property type="entry name" value="Mitochondrial carrier"/>
    <property type="match status" value="1"/>
</dbReference>
<evidence type="ECO:0000256" key="5">
    <source>
        <dbReference type="ARBA" id="ARBA00022737"/>
    </source>
</evidence>
<comment type="subcellular location">
    <subcellularLocation>
        <location evidence="1">Mitochondrion membrane</location>
        <topology evidence="1">Multi-pass membrane protein</topology>
    </subcellularLocation>
</comment>
<dbReference type="PANTHER" id="PTHR45624">
    <property type="entry name" value="MITOCHONDRIAL BASIC AMINO ACIDS TRANSPORTER-RELATED"/>
    <property type="match status" value="1"/>
</dbReference>
<dbReference type="PANTHER" id="PTHR45624:SF57">
    <property type="entry name" value="MITOCHONDRIAL SUBSTRATE CARRIER FAMILY PROTEIN L"/>
    <property type="match status" value="1"/>
</dbReference>
<keyword evidence="6 11" id="KW-1133">Transmembrane helix</keyword>
<keyword evidence="7" id="KW-0496">Mitochondrion</keyword>
<dbReference type="GO" id="GO:1990575">
    <property type="term" value="P:mitochondrial L-ornithine transmembrane transport"/>
    <property type="evidence" value="ECO:0007669"/>
    <property type="project" value="TreeGrafter"/>
</dbReference>
<gene>
    <name evidence="12" type="ORF">BB561_001385</name>
</gene>
<evidence type="ECO:0000256" key="4">
    <source>
        <dbReference type="ARBA" id="ARBA00022692"/>
    </source>
</evidence>
<evidence type="ECO:0000256" key="7">
    <source>
        <dbReference type="ARBA" id="ARBA00023128"/>
    </source>
</evidence>
<dbReference type="InterPro" id="IPR018108">
    <property type="entry name" value="MCP_transmembrane"/>
</dbReference>
<evidence type="ECO:0000313" key="13">
    <source>
        <dbReference type="Proteomes" id="UP000245383"/>
    </source>
</evidence>
<proteinExistence type="inferred from homology"/>
<reference evidence="12 13" key="1">
    <citation type="journal article" date="2018" name="MBio">
        <title>Comparative Genomics Reveals the Core Gene Toolbox for the Fungus-Insect Symbiosis.</title>
        <authorList>
            <person name="Wang Y."/>
            <person name="Stata M."/>
            <person name="Wang W."/>
            <person name="Stajich J.E."/>
            <person name="White M.M."/>
            <person name="Moncalvo J.M."/>
        </authorList>
    </citation>
    <scope>NUCLEOTIDE SEQUENCE [LARGE SCALE GENOMIC DNA]</scope>
    <source>
        <strain evidence="12 13">SWE-8-4</strain>
    </source>
</reference>